<feature type="transmembrane region" description="Helical" evidence="1">
    <location>
        <begin position="89"/>
        <end position="107"/>
    </location>
</feature>
<accession>A0A497EWH8</accession>
<feature type="transmembrane region" description="Helical" evidence="1">
    <location>
        <begin position="64"/>
        <end position="82"/>
    </location>
</feature>
<evidence type="ECO:0000313" key="3">
    <source>
        <dbReference type="Proteomes" id="UP000272051"/>
    </source>
</evidence>
<feature type="transmembrane region" description="Helical" evidence="1">
    <location>
        <begin position="113"/>
        <end position="130"/>
    </location>
</feature>
<keyword evidence="1" id="KW-0472">Membrane</keyword>
<dbReference type="AlphaFoldDB" id="A0A497EWH8"/>
<feature type="transmembrane region" description="Helical" evidence="1">
    <location>
        <begin position="137"/>
        <end position="161"/>
    </location>
</feature>
<name>A0A497EWH8_9CREN</name>
<organism evidence="2 3">
    <name type="scientific">Thermoproteota archaeon</name>
    <dbReference type="NCBI Taxonomy" id="2056631"/>
    <lineage>
        <taxon>Archaea</taxon>
        <taxon>Thermoproteota</taxon>
    </lineage>
</organism>
<keyword evidence="1" id="KW-0812">Transmembrane</keyword>
<keyword evidence="1" id="KW-1133">Transmembrane helix</keyword>
<sequence length="262" mass="29225">MLDISLPIALAIVTLTCFTTYPYYEKRFPLIYGYEKLSLKSVFFLALLIAVGVAFLAYMPKLAMKLLILAVLSILLYLYAYVLTNGKKLLSIALPALFIACFLAIWNVWMLNIFASVIAIALASILAFLFTWRITLLFTTLLVALDIFHVFVTEMMTAAAVKMIKMGLPTLIAIPTYPTEGWIFLGLGDLLLASLLSIQTAKRFGRRYGFASIALTTLSFLALENAIFNLGFHFFPATSMIVVGWGFLLLFLKLRGEDILRG</sequence>
<evidence type="ECO:0000313" key="2">
    <source>
        <dbReference type="EMBL" id="RLE51459.1"/>
    </source>
</evidence>
<feature type="transmembrane region" description="Helical" evidence="1">
    <location>
        <begin position="210"/>
        <end position="228"/>
    </location>
</feature>
<evidence type="ECO:0000256" key="1">
    <source>
        <dbReference type="SAM" id="Phobius"/>
    </source>
</evidence>
<feature type="transmembrane region" description="Helical" evidence="1">
    <location>
        <begin position="234"/>
        <end position="252"/>
    </location>
</feature>
<comment type="caution">
    <text evidence="2">The sequence shown here is derived from an EMBL/GenBank/DDBJ whole genome shotgun (WGS) entry which is preliminary data.</text>
</comment>
<dbReference type="Proteomes" id="UP000272051">
    <property type="component" value="Unassembled WGS sequence"/>
</dbReference>
<dbReference type="EMBL" id="QMQX01000108">
    <property type="protein sequence ID" value="RLE51459.1"/>
    <property type="molecule type" value="Genomic_DNA"/>
</dbReference>
<gene>
    <name evidence="2" type="ORF">DRJ33_05905</name>
</gene>
<reference evidence="2 3" key="1">
    <citation type="submission" date="2018-06" db="EMBL/GenBank/DDBJ databases">
        <title>Extensive metabolic versatility and redundancy in microbially diverse, dynamic hydrothermal sediments.</title>
        <authorList>
            <person name="Dombrowski N."/>
            <person name="Teske A."/>
            <person name="Baker B.J."/>
        </authorList>
    </citation>
    <scope>NUCLEOTIDE SEQUENCE [LARGE SCALE GENOMIC DNA]</scope>
    <source>
        <strain evidence="2">B34_G17</strain>
    </source>
</reference>
<feature type="transmembrane region" description="Helical" evidence="1">
    <location>
        <begin position="6"/>
        <end position="25"/>
    </location>
</feature>
<proteinExistence type="predicted"/>
<feature type="transmembrane region" description="Helical" evidence="1">
    <location>
        <begin position="37"/>
        <end position="58"/>
    </location>
</feature>
<protein>
    <submittedName>
        <fullName evidence="2">Uncharacterized protein</fullName>
    </submittedName>
</protein>
<feature type="transmembrane region" description="Helical" evidence="1">
    <location>
        <begin position="181"/>
        <end position="198"/>
    </location>
</feature>